<proteinExistence type="inferred from homology"/>
<dbReference type="PROSITE" id="PS51318">
    <property type="entry name" value="TAT"/>
    <property type="match status" value="1"/>
</dbReference>
<feature type="signal peptide" evidence="2">
    <location>
        <begin position="1"/>
        <end position="33"/>
    </location>
</feature>
<keyword evidence="2" id="KW-0732">Signal</keyword>
<sequence>MPASICRTRRLMLRTLLTLPVAAASGTPALAFAVDNYPSRPIRLVVPYAAGGGPDIQARKLAEVLGRELGQPIVVENKVGAAGILAAESVAQQPADGYTLLLGASTHVAQKLLQPTVKFDPAAFTHVIRIGVSPAVLVVGANSPYRTVGELVAAARHSPGSLNYASGGIGSAAHICGAAFASAAGINAVHIPYKGSVEIVPSLIKGDTQFGFPVAATAVPQIGNGKVRALAVTSAQRIPGLPGVPTLSEALGRSDLTLDSWSGIWAPANLPKPLVARLHAAMLRALADPGLRRFYAETGALIEPSPTPESFTRLVAEETARMRQVIEKNHITIE</sequence>
<evidence type="ECO:0000313" key="3">
    <source>
        <dbReference type="EMBL" id="AJG21880.1"/>
    </source>
</evidence>
<dbReference type="Proteomes" id="UP000031843">
    <property type="component" value="Chromosome secondary"/>
</dbReference>
<accession>A0A0C4YGP7</accession>
<dbReference type="EMBL" id="CP010537">
    <property type="protein sequence ID" value="AJG21880.1"/>
    <property type="molecule type" value="Genomic_DNA"/>
</dbReference>
<keyword evidence="4" id="KW-1185">Reference proteome</keyword>
<gene>
    <name evidence="3" type="ORF">RR42_s0284</name>
</gene>
<dbReference type="PIRSF" id="PIRSF017082">
    <property type="entry name" value="YflP"/>
    <property type="match status" value="1"/>
</dbReference>
<dbReference type="InterPro" id="IPR005064">
    <property type="entry name" value="BUG"/>
</dbReference>
<dbReference type="OrthoDB" id="8678477at2"/>
<dbReference type="Pfam" id="PF03401">
    <property type="entry name" value="TctC"/>
    <property type="match status" value="1"/>
</dbReference>
<evidence type="ECO:0000313" key="4">
    <source>
        <dbReference type="Proteomes" id="UP000031843"/>
    </source>
</evidence>
<dbReference type="PANTHER" id="PTHR42928:SF5">
    <property type="entry name" value="BLR1237 PROTEIN"/>
    <property type="match status" value="1"/>
</dbReference>
<dbReference type="AlphaFoldDB" id="A0A0C4YGP7"/>
<dbReference type="PANTHER" id="PTHR42928">
    <property type="entry name" value="TRICARBOXYLATE-BINDING PROTEIN"/>
    <property type="match status" value="1"/>
</dbReference>
<evidence type="ECO:0000256" key="2">
    <source>
        <dbReference type="SAM" id="SignalP"/>
    </source>
</evidence>
<evidence type="ECO:0000256" key="1">
    <source>
        <dbReference type="ARBA" id="ARBA00006987"/>
    </source>
</evidence>
<dbReference type="InterPro" id="IPR042100">
    <property type="entry name" value="Bug_dom1"/>
</dbReference>
<dbReference type="Gene3D" id="3.40.190.150">
    <property type="entry name" value="Bordetella uptake gene, domain 1"/>
    <property type="match status" value="1"/>
</dbReference>
<dbReference type="Gene3D" id="3.40.190.10">
    <property type="entry name" value="Periplasmic binding protein-like II"/>
    <property type="match status" value="1"/>
</dbReference>
<feature type="chain" id="PRO_5002181701" evidence="2">
    <location>
        <begin position="34"/>
        <end position="334"/>
    </location>
</feature>
<comment type="similarity">
    <text evidence="1">Belongs to the UPF0065 (bug) family.</text>
</comment>
<dbReference type="InterPro" id="IPR006311">
    <property type="entry name" value="TAT_signal"/>
</dbReference>
<dbReference type="SUPFAM" id="SSF53850">
    <property type="entry name" value="Periplasmic binding protein-like II"/>
    <property type="match status" value="1"/>
</dbReference>
<dbReference type="KEGG" id="cbw:RR42_s0284"/>
<dbReference type="STRING" id="68895.RR42_s0284"/>
<dbReference type="RefSeq" id="WP_082055046.1">
    <property type="nucleotide sequence ID" value="NZ_CP010537.1"/>
</dbReference>
<dbReference type="CDD" id="cd13578">
    <property type="entry name" value="PBP2_Bug27"/>
    <property type="match status" value="1"/>
</dbReference>
<reference evidence="3 4" key="1">
    <citation type="journal article" date="2015" name="Genome Announc.">
        <title>Complete Genome Sequence of Cupriavidus basilensis 4G11, Isolated from the Oak Ridge Field Research Center Site.</title>
        <authorList>
            <person name="Ray J."/>
            <person name="Waters R.J."/>
            <person name="Skerker J.M."/>
            <person name="Kuehl J.V."/>
            <person name="Price M.N."/>
            <person name="Huang J."/>
            <person name="Chakraborty R."/>
            <person name="Arkin A.P."/>
            <person name="Deutschbauer A."/>
        </authorList>
    </citation>
    <scope>NUCLEOTIDE SEQUENCE [LARGE SCALE GENOMIC DNA]</scope>
    <source>
        <strain evidence="3">4G11</strain>
    </source>
</reference>
<name>A0A0C4YGP7_9BURK</name>
<protein>
    <submittedName>
        <fullName evidence="3">Tricarboxylate transport protein TctC</fullName>
    </submittedName>
</protein>
<organism evidence="3 4">
    <name type="scientific">Cupriavidus basilensis</name>
    <dbReference type="NCBI Taxonomy" id="68895"/>
    <lineage>
        <taxon>Bacteria</taxon>
        <taxon>Pseudomonadati</taxon>
        <taxon>Pseudomonadota</taxon>
        <taxon>Betaproteobacteria</taxon>
        <taxon>Burkholderiales</taxon>
        <taxon>Burkholderiaceae</taxon>
        <taxon>Cupriavidus</taxon>
    </lineage>
</organism>